<name>A0A9C7UNT5_9RHOD</name>
<dbReference type="OrthoDB" id="38730at2759"/>
<dbReference type="EMBL" id="BQMJ01000011">
    <property type="protein sequence ID" value="GJQ09836.1"/>
    <property type="molecule type" value="Genomic_DNA"/>
</dbReference>
<accession>A0A9C7UNT5</accession>
<evidence type="ECO:0000313" key="3">
    <source>
        <dbReference type="Proteomes" id="UP001061958"/>
    </source>
</evidence>
<comment type="caution">
    <text evidence="2">The sequence shown here is derived from an EMBL/GenBank/DDBJ whole genome shotgun (WGS) entry which is preliminary data.</text>
</comment>
<feature type="domain" description="Ketopantoate reductase C-terminal" evidence="1">
    <location>
        <begin position="200"/>
        <end position="275"/>
    </location>
</feature>
<evidence type="ECO:0000313" key="2">
    <source>
        <dbReference type="EMBL" id="GJQ09836.1"/>
    </source>
</evidence>
<proteinExistence type="predicted"/>
<dbReference type="InterPro" id="IPR013752">
    <property type="entry name" value="KPA_reductase"/>
</dbReference>
<dbReference type="AlphaFoldDB" id="A0A9C7UNT5"/>
<dbReference type="PANTHER" id="PTHR34044">
    <property type="entry name" value="NUCLEAR PROTEIN"/>
    <property type="match status" value="1"/>
</dbReference>
<dbReference type="InterPro" id="IPR013328">
    <property type="entry name" value="6PGD_dom2"/>
</dbReference>
<dbReference type="PANTHER" id="PTHR34044:SF1">
    <property type="entry name" value="NUCLEAR PROTEIN"/>
    <property type="match status" value="1"/>
</dbReference>
<dbReference type="Pfam" id="PF08546">
    <property type="entry name" value="ApbA_C"/>
    <property type="match status" value="1"/>
</dbReference>
<dbReference type="SUPFAM" id="SSF48179">
    <property type="entry name" value="6-phosphogluconate dehydrogenase C-terminal domain-like"/>
    <property type="match status" value="1"/>
</dbReference>
<reference evidence="2" key="1">
    <citation type="journal article" date="2022" name="Proc. Natl. Acad. Sci. U.S.A.">
        <title>Life cycle and functional genomics of the unicellular red alga Galdieria for elucidating algal and plant evolution and industrial use.</title>
        <authorList>
            <person name="Hirooka S."/>
            <person name="Itabashi T."/>
            <person name="Ichinose T.M."/>
            <person name="Onuma R."/>
            <person name="Fujiwara T."/>
            <person name="Yamashita S."/>
            <person name="Jong L.W."/>
            <person name="Tomita R."/>
            <person name="Iwane A.H."/>
            <person name="Miyagishima S.Y."/>
        </authorList>
    </citation>
    <scope>NUCLEOTIDE SEQUENCE</scope>
    <source>
        <strain evidence="2">NBRC 102759</strain>
    </source>
</reference>
<sequence>MAFALWNCPVVLTRTGCCKHCKPNVRDNKVNRALRFIWLSRFRSRNRSFQKMVLGSERTLGQSFQEVVIGNGRIGSLLAQAPGMKEPIVVNRGESIPGDCYGPIYVCTRNDDLSGIVERTPISRRPDLVFIQNGMIQTFLEERNLQNNTQALVYFAVANKGDAPVDGGGTVVHGKWAEAFAQRVSSFGCKCSVVEDKTEFMKRMIEKLLWICVMGPLCATSHLNCGQVVTNSRYLRDLEDLVNELQPIAETALHVKLDDGVVPRIIEYSKKVADYRAGVKEIAWRNGWFLERKKTPLHLSYMKNFISLDEP</sequence>
<dbReference type="Gene3D" id="1.10.1040.10">
    <property type="entry name" value="N-(1-d-carboxylethyl)-l-norvaline Dehydrogenase, domain 2"/>
    <property type="match status" value="1"/>
</dbReference>
<dbReference type="InterPro" id="IPR008927">
    <property type="entry name" value="6-PGluconate_DH-like_C_sf"/>
</dbReference>
<dbReference type="Proteomes" id="UP001061958">
    <property type="component" value="Unassembled WGS sequence"/>
</dbReference>
<reference evidence="2" key="2">
    <citation type="submission" date="2022-01" db="EMBL/GenBank/DDBJ databases">
        <authorList>
            <person name="Hirooka S."/>
            <person name="Miyagishima S.Y."/>
        </authorList>
    </citation>
    <scope>NUCLEOTIDE SEQUENCE</scope>
    <source>
        <strain evidence="2">NBRC 102759</strain>
    </source>
</reference>
<evidence type="ECO:0000259" key="1">
    <source>
        <dbReference type="Pfam" id="PF08546"/>
    </source>
</evidence>
<protein>
    <recommendedName>
        <fullName evidence="1">Ketopantoate reductase C-terminal domain-containing protein</fullName>
    </recommendedName>
</protein>
<keyword evidence="3" id="KW-1185">Reference proteome</keyword>
<gene>
    <name evidence="2" type="ORF">GpartN1_g1627.t1</name>
</gene>
<organism evidence="2 3">
    <name type="scientific">Galdieria partita</name>
    <dbReference type="NCBI Taxonomy" id="83374"/>
    <lineage>
        <taxon>Eukaryota</taxon>
        <taxon>Rhodophyta</taxon>
        <taxon>Bangiophyceae</taxon>
        <taxon>Galdieriales</taxon>
        <taxon>Galdieriaceae</taxon>
        <taxon>Galdieria</taxon>
    </lineage>
</organism>